<dbReference type="AlphaFoldDB" id="A0A118JZ48"/>
<protein>
    <submittedName>
        <fullName evidence="1">Uncharacterized protein</fullName>
    </submittedName>
</protein>
<sequence length="79" mass="8879">MDVNHMDLTDRLDQMERSISSVTNVREMVEIALFSAQNVNKHYSVPNASTNGTLNSQKKILQKYVPFVVETAITTCAYA</sequence>
<evidence type="ECO:0000313" key="1">
    <source>
        <dbReference type="EMBL" id="KVH99504.1"/>
    </source>
</evidence>
<organism evidence="1 2">
    <name type="scientific">Cynara cardunculus var. scolymus</name>
    <name type="common">Globe artichoke</name>
    <name type="synonym">Cynara scolymus</name>
    <dbReference type="NCBI Taxonomy" id="59895"/>
    <lineage>
        <taxon>Eukaryota</taxon>
        <taxon>Viridiplantae</taxon>
        <taxon>Streptophyta</taxon>
        <taxon>Embryophyta</taxon>
        <taxon>Tracheophyta</taxon>
        <taxon>Spermatophyta</taxon>
        <taxon>Magnoliopsida</taxon>
        <taxon>eudicotyledons</taxon>
        <taxon>Gunneridae</taxon>
        <taxon>Pentapetalae</taxon>
        <taxon>asterids</taxon>
        <taxon>campanulids</taxon>
        <taxon>Asterales</taxon>
        <taxon>Asteraceae</taxon>
        <taxon>Carduoideae</taxon>
        <taxon>Cardueae</taxon>
        <taxon>Carduinae</taxon>
        <taxon>Cynara</taxon>
    </lineage>
</organism>
<dbReference type="Gramene" id="KVH99504">
    <property type="protein sequence ID" value="KVH99504"/>
    <property type="gene ID" value="Ccrd_022263"/>
</dbReference>
<name>A0A118JZ48_CYNCS</name>
<comment type="caution">
    <text evidence="1">The sequence shown here is derived from an EMBL/GenBank/DDBJ whole genome shotgun (WGS) entry which is preliminary data.</text>
</comment>
<keyword evidence="2" id="KW-1185">Reference proteome</keyword>
<accession>A0A118JZ48</accession>
<proteinExistence type="predicted"/>
<dbReference type="EMBL" id="LEKV01003478">
    <property type="protein sequence ID" value="KVH99504.1"/>
    <property type="molecule type" value="Genomic_DNA"/>
</dbReference>
<reference evidence="1 2" key="1">
    <citation type="journal article" date="2016" name="Sci. Rep.">
        <title>The genome sequence of the outbreeding globe artichoke constructed de novo incorporating a phase-aware low-pass sequencing strategy of F1 progeny.</title>
        <authorList>
            <person name="Scaglione D."/>
            <person name="Reyes-Chin-Wo S."/>
            <person name="Acquadro A."/>
            <person name="Froenicke L."/>
            <person name="Portis E."/>
            <person name="Beitel C."/>
            <person name="Tirone M."/>
            <person name="Mauro R."/>
            <person name="Lo Monaco A."/>
            <person name="Mauromicale G."/>
            <person name="Faccioli P."/>
            <person name="Cattivelli L."/>
            <person name="Rieseberg L."/>
            <person name="Michelmore R."/>
            <person name="Lanteri S."/>
        </authorList>
    </citation>
    <scope>NUCLEOTIDE SEQUENCE [LARGE SCALE GENOMIC DNA]</scope>
    <source>
        <strain evidence="1">2C</strain>
    </source>
</reference>
<dbReference type="Proteomes" id="UP000243975">
    <property type="component" value="Unassembled WGS sequence"/>
</dbReference>
<gene>
    <name evidence="1" type="ORF">Ccrd_022263</name>
</gene>
<evidence type="ECO:0000313" key="2">
    <source>
        <dbReference type="Proteomes" id="UP000243975"/>
    </source>
</evidence>